<dbReference type="EMBL" id="JBHTIR010001583">
    <property type="protein sequence ID" value="MFD0852730.1"/>
    <property type="molecule type" value="Genomic_DNA"/>
</dbReference>
<reference evidence="2" key="1">
    <citation type="journal article" date="2019" name="Int. J. Syst. Evol. Microbiol.">
        <title>The Global Catalogue of Microorganisms (GCM) 10K type strain sequencing project: providing services to taxonomists for standard genome sequencing and annotation.</title>
        <authorList>
            <consortium name="The Broad Institute Genomics Platform"/>
            <consortium name="The Broad Institute Genome Sequencing Center for Infectious Disease"/>
            <person name="Wu L."/>
            <person name="Ma J."/>
        </authorList>
    </citation>
    <scope>NUCLEOTIDE SEQUENCE [LARGE SCALE GENOMIC DNA]</scope>
    <source>
        <strain evidence="2">JCM 31696</strain>
    </source>
</reference>
<dbReference type="InterPro" id="IPR019587">
    <property type="entry name" value="Polyketide_cyclase/dehydratase"/>
</dbReference>
<dbReference type="InterPro" id="IPR023393">
    <property type="entry name" value="START-like_dom_sf"/>
</dbReference>
<dbReference type="SUPFAM" id="SSF55961">
    <property type="entry name" value="Bet v1-like"/>
    <property type="match status" value="1"/>
</dbReference>
<protein>
    <submittedName>
        <fullName evidence="1">SRPBCC family protein</fullName>
    </submittedName>
</protein>
<accession>A0ABW3CDW1</accession>
<dbReference type="Pfam" id="PF10604">
    <property type="entry name" value="Polyketide_cyc2"/>
    <property type="match status" value="1"/>
</dbReference>
<dbReference type="Gene3D" id="3.30.530.20">
    <property type="match status" value="1"/>
</dbReference>
<proteinExistence type="predicted"/>
<keyword evidence="2" id="KW-1185">Reference proteome</keyword>
<evidence type="ECO:0000313" key="1">
    <source>
        <dbReference type="EMBL" id="MFD0852730.1"/>
    </source>
</evidence>
<feature type="non-terminal residue" evidence="1">
    <location>
        <position position="108"/>
    </location>
</feature>
<dbReference type="PANTHER" id="PTHR39683:SF4">
    <property type="entry name" value="COENZYME Q-BINDING PROTEIN COQ10 START DOMAIN-CONTAINING PROTEIN"/>
    <property type="match status" value="1"/>
</dbReference>
<organism evidence="1 2">
    <name type="scientific">Actinomadura adrarensis</name>
    <dbReference type="NCBI Taxonomy" id="1819600"/>
    <lineage>
        <taxon>Bacteria</taxon>
        <taxon>Bacillati</taxon>
        <taxon>Actinomycetota</taxon>
        <taxon>Actinomycetes</taxon>
        <taxon>Streptosporangiales</taxon>
        <taxon>Thermomonosporaceae</taxon>
        <taxon>Actinomadura</taxon>
    </lineage>
</organism>
<name>A0ABW3CDW1_9ACTN</name>
<gene>
    <name evidence="1" type="ORF">ACFQ07_10870</name>
</gene>
<dbReference type="PANTHER" id="PTHR39683">
    <property type="entry name" value="CONSERVED PROTEIN TB16.3"/>
    <property type="match status" value="1"/>
</dbReference>
<comment type="caution">
    <text evidence="1">The sequence shown here is derived from an EMBL/GenBank/DDBJ whole genome shotgun (WGS) entry which is preliminary data.</text>
</comment>
<evidence type="ECO:0000313" key="2">
    <source>
        <dbReference type="Proteomes" id="UP001597083"/>
    </source>
</evidence>
<dbReference type="Proteomes" id="UP001597083">
    <property type="component" value="Unassembled WGS sequence"/>
</dbReference>
<sequence length="108" mass="11685">MSDSTVSSIVIEAGTPEIVQVIADFPAYPAWAEGIKDAEVLDRDGQGRPVGVRFRLEAGPIKDTYVLVYTWTGDGVGWSMREPAKMITRMDGAYRLAGTGDGGTRVTY</sequence>